<feature type="signal peptide" evidence="1">
    <location>
        <begin position="1"/>
        <end position="19"/>
    </location>
</feature>
<protein>
    <recommendedName>
        <fullName evidence="4">HdeA/HdeB family protein</fullName>
    </recommendedName>
</protein>
<feature type="chain" id="PRO_5009293597" description="HdeA/HdeB family protein" evidence="1">
    <location>
        <begin position="20"/>
        <end position="118"/>
    </location>
</feature>
<evidence type="ECO:0000313" key="3">
    <source>
        <dbReference type="Proteomes" id="UP000236743"/>
    </source>
</evidence>
<gene>
    <name evidence="2" type="ORF">SAMN04488115_107116</name>
</gene>
<accession>A0A1H6BDG8</accession>
<dbReference type="Proteomes" id="UP000236743">
    <property type="component" value="Unassembled WGS sequence"/>
</dbReference>
<dbReference type="RefSeq" id="WP_103873723.1">
    <property type="nucleotide sequence ID" value="NZ_FNUY01000007.1"/>
</dbReference>
<dbReference type="OrthoDB" id="8410546at2"/>
<sequence>MRKIITLVGFLTAPVVCHAQPQVDLLRPTELFFQCGAAFAIAGQAYSDAGNAADAAYFRAKFHRLASLAEVEFAQLGRAKQDAQRYMQKHVDTVVALQSKEPRLVADKVRTCEARFPK</sequence>
<keyword evidence="3" id="KW-1185">Reference proteome</keyword>
<evidence type="ECO:0000256" key="1">
    <source>
        <dbReference type="SAM" id="SignalP"/>
    </source>
</evidence>
<dbReference type="AlphaFoldDB" id="A0A1H6BDG8"/>
<evidence type="ECO:0000313" key="2">
    <source>
        <dbReference type="EMBL" id="SEG58395.1"/>
    </source>
</evidence>
<organism evidence="2 3">
    <name type="scientific">Bosea lathyri</name>
    <dbReference type="NCBI Taxonomy" id="1036778"/>
    <lineage>
        <taxon>Bacteria</taxon>
        <taxon>Pseudomonadati</taxon>
        <taxon>Pseudomonadota</taxon>
        <taxon>Alphaproteobacteria</taxon>
        <taxon>Hyphomicrobiales</taxon>
        <taxon>Boseaceae</taxon>
        <taxon>Bosea</taxon>
    </lineage>
</organism>
<name>A0A1H6BDG8_9HYPH</name>
<dbReference type="EMBL" id="FNUY01000007">
    <property type="protein sequence ID" value="SEG58395.1"/>
    <property type="molecule type" value="Genomic_DNA"/>
</dbReference>
<keyword evidence="1" id="KW-0732">Signal</keyword>
<proteinExistence type="predicted"/>
<evidence type="ECO:0008006" key="4">
    <source>
        <dbReference type="Google" id="ProtNLM"/>
    </source>
</evidence>
<reference evidence="2 3" key="1">
    <citation type="submission" date="2016-10" db="EMBL/GenBank/DDBJ databases">
        <authorList>
            <person name="de Groot N.N."/>
        </authorList>
    </citation>
    <scope>NUCLEOTIDE SEQUENCE [LARGE SCALE GENOMIC DNA]</scope>
    <source>
        <strain evidence="2 3">DSM 26656</strain>
    </source>
</reference>